<comment type="caution">
    <text evidence="1">The sequence shown here is derived from an EMBL/GenBank/DDBJ whole genome shotgun (WGS) entry which is preliminary data.</text>
</comment>
<accession>A0ACB0IT86</accession>
<keyword evidence="2" id="KW-1185">Reference proteome</keyword>
<gene>
    <name evidence="1" type="ORF">MILVUS5_LOCUS6072</name>
</gene>
<protein>
    <submittedName>
        <fullName evidence="1">Uncharacterized protein</fullName>
    </submittedName>
</protein>
<reference evidence="1" key="1">
    <citation type="submission" date="2023-10" db="EMBL/GenBank/DDBJ databases">
        <authorList>
            <person name="Rodriguez Cubillos JULIANA M."/>
            <person name="De Vega J."/>
        </authorList>
    </citation>
    <scope>NUCLEOTIDE SEQUENCE</scope>
</reference>
<sequence>MTNNTDKECMEKICAIIYEIWNARNIFVFQEKNIPLQEISNTAFKRLHEYQAHGENHIPNQSTKPKGCSNNISWSPPLRGILEANVDAHQSSDGHWFSALGLNATLDWIEKLEERQVILEMDSQIIVTAIKGKAEIRKGWGGVVRRCITFLESNPNSDIRWVQRGANRVAHELAKWVEFEPNSEWSNCVPMCIWPLIQKEKSLVIPV</sequence>
<name>A0ACB0IT86_TRIPR</name>
<organism evidence="1 2">
    <name type="scientific">Trifolium pratense</name>
    <name type="common">Red clover</name>
    <dbReference type="NCBI Taxonomy" id="57577"/>
    <lineage>
        <taxon>Eukaryota</taxon>
        <taxon>Viridiplantae</taxon>
        <taxon>Streptophyta</taxon>
        <taxon>Embryophyta</taxon>
        <taxon>Tracheophyta</taxon>
        <taxon>Spermatophyta</taxon>
        <taxon>Magnoliopsida</taxon>
        <taxon>eudicotyledons</taxon>
        <taxon>Gunneridae</taxon>
        <taxon>Pentapetalae</taxon>
        <taxon>rosids</taxon>
        <taxon>fabids</taxon>
        <taxon>Fabales</taxon>
        <taxon>Fabaceae</taxon>
        <taxon>Papilionoideae</taxon>
        <taxon>50 kb inversion clade</taxon>
        <taxon>NPAAA clade</taxon>
        <taxon>Hologalegina</taxon>
        <taxon>IRL clade</taxon>
        <taxon>Trifolieae</taxon>
        <taxon>Trifolium</taxon>
    </lineage>
</organism>
<proteinExistence type="predicted"/>
<evidence type="ECO:0000313" key="1">
    <source>
        <dbReference type="EMBL" id="CAJ2635380.1"/>
    </source>
</evidence>
<evidence type="ECO:0000313" key="2">
    <source>
        <dbReference type="Proteomes" id="UP001177021"/>
    </source>
</evidence>
<dbReference type="EMBL" id="CASHSV030000002">
    <property type="protein sequence ID" value="CAJ2635380.1"/>
    <property type="molecule type" value="Genomic_DNA"/>
</dbReference>
<dbReference type="Proteomes" id="UP001177021">
    <property type="component" value="Unassembled WGS sequence"/>
</dbReference>